<accession>G7QBL2</accession>
<dbReference type="EMBL" id="CM001368">
    <property type="protein sequence ID" value="EHJ48875.1"/>
    <property type="molecule type" value="Genomic_DNA"/>
</dbReference>
<evidence type="ECO:0000256" key="1">
    <source>
        <dbReference type="SAM" id="MobiDB-lite"/>
    </source>
</evidence>
<name>G7QBL2_9BACT</name>
<evidence type="ECO:0000313" key="3">
    <source>
        <dbReference type="Proteomes" id="UP000004662"/>
    </source>
</evidence>
<dbReference type="Proteomes" id="UP000004662">
    <property type="component" value="Chromosome"/>
</dbReference>
<dbReference type="HOGENOM" id="CLU_2205863_0_0_7"/>
<dbReference type="eggNOG" id="ENOG5032G5A">
    <property type="taxonomic scope" value="Bacteria"/>
</dbReference>
<keyword evidence="3" id="KW-1185">Reference proteome</keyword>
<reference evidence="3" key="1">
    <citation type="journal article" date="2015" name="Genome Announc.">
        <title>High-Quality Draft Genome Sequence of Desulfovibrio carbinoliphilus FW-101-2B, an Organic Acid-Oxidizing Sulfate-Reducing Bacterium Isolated from Uranium(VI)-Contaminated Groundwater.</title>
        <authorList>
            <person name="Ramsay B.D."/>
            <person name="Hwang C."/>
            <person name="Woo H.L."/>
            <person name="Carroll S.L."/>
            <person name="Lucas S."/>
            <person name="Han J."/>
            <person name="Lapidus A.L."/>
            <person name="Cheng J.F."/>
            <person name="Goodwin L.A."/>
            <person name="Pitluck S."/>
            <person name="Peters L."/>
            <person name="Chertkov O."/>
            <person name="Held B."/>
            <person name="Detter J.C."/>
            <person name="Han C.S."/>
            <person name="Tapia R."/>
            <person name="Land M.L."/>
            <person name="Hauser L.J."/>
            <person name="Kyrpides N.C."/>
            <person name="Ivanova N.N."/>
            <person name="Mikhailova N."/>
            <person name="Pagani I."/>
            <person name="Woyke T."/>
            <person name="Arkin A.P."/>
            <person name="Dehal P."/>
            <person name="Chivian D."/>
            <person name="Criddle C.S."/>
            <person name="Wu W."/>
            <person name="Chakraborty R."/>
            <person name="Hazen T.C."/>
            <person name="Fields M.W."/>
        </authorList>
    </citation>
    <scope>NUCLEOTIDE SEQUENCE [LARGE SCALE GENOMIC DNA]</scope>
    <source>
        <strain evidence="3">FW-101-2B</strain>
    </source>
</reference>
<dbReference type="AlphaFoldDB" id="G7QBL2"/>
<evidence type="ECO:0000313" key="2">
    <source>
        <dbReference type="EMBL" id="EHJ48875.1"/>
    </source>
</evidence>
<gene>
    <name evidence="2" type="ORF">DFW101_2873</name>
</gene>
<sequence length="107" mass="12149">MIERTQDRKPAIPVIAGEEGTPVNIRYQTDEQGNRVAVVIPLDEWEAIRERLSGHDACATPIEDFGMTPAEGKETRSRLEAFAPDWDSSDMDAYDHYDDARKNLETR</sequence>
<feature type="region of interest" description="Disordered" evidence="1">
    <location>
        <begin position="83"/>
        <end position="107"/>
    </location>
</feature>
<dbReference type="STRING" id="694327.DFW101_2873"/>
<proteinExistence type="predicted"/>
<feature type="compositionally biased region" description="Basic and acidic residues" evidence="1">
    <location>
        <begin position="93"/>
        <end position="107"/>
    </location>
</feature>
<protein>
    <submittedName>
        <fullName evidence="2">Uncharacterized protein</fullName>
    </submittedName>
</protein>
<organism evidence="2 3">
    <name type="scientific">Solidesulfovibrio carbinoliphilus subsp. oakridgensis</name>
    <dbReference type="NCBI Taxonomy" id="694327"/>
    <lineage>
        <taxon>Bacteria</taxon>
        <taxon>Pseudomonadati</taxon>
        <taxon>Thermodesulfobacteriota</taxon>
        <taxon>Desulfovibrionia</taxon>
        <taxon>Desulfovibrionales</taxon>
        <taxon>Desulfovibrionaceae</taxon>
        <taxon>Solidesulfovibrio</taxon>
    </lineage>
</organism>